<gene>
    <name evidence="2" type="ORF">HCEG_08474</name>
</gene>
<evidence type="ECO:0000313" key="3">
    <source>
        <dbReference type="Proteomes" id="UP000008142"/>
    </source>
</evidence>
<dbReference type="HOGENOM" id="CLU_1694993_0_0_1"/>
<dbReference type="EMBL" id="DS990643">
    <property type="protein sequence ID" value="EGC49259.1"/>
    <property type="molecule type" value="Genomic_DNA"/>
</dbReference>
<feature type="region of interest" description="Disordered" evidence="1">
    <location>
        <begin position="14"/>
        <end position="62"/>
    </location>
</feature>
<organism evidence="3">
    <name type="scientific">Ajellomyces capsulatus (strain H88)</name>
    <name type="common">Darling's disease fungus</name>
    <name type="synonym">Histoplasma capsulatum</name>
    <dbReference type="NCBI Taxonomy" id="544711"/>
    <lineage>
        <taxon>Eukaryota</taxon>
        <taxon>Fungi</taxon>
        <taxon>Dikarya</taxon>
        <taxon>Ascomycota</taxon>
        <taxon>Pezizomycotina</taxon>
        <taxon>Eurotiomycetes</taxon>
        <taxon>Eurotiomycetidae</taxon>
        <taxon>Onygenales</taxon>
        <taxon>Ajellomycetaceae</taxon>
        <taxon>Histoplasma</taxon>
    </lineage>
</organism>
<accession>F0UTN2</accession>
<protein>
    <submittedName>
        <fullName evidence="2">Predicted protein</fullName>
    </submittedName>
</protein>
<sequence length="155" mass="16750">MGAHPPIPAVYRFPGRRKAPVPKLQTNAGVGSKHPSMDDQPAFKRGNERADKMHQSGTQPPEITISITPTCVGDVLGCWMTGLRISGSESIGKTINPRVPKGSQAVSATLRELIFGTAPSAVAHLTNITSLPKDLILNRCLCFSPWFLKKVAPRR</sequence>
<feature type="compositionally biased region" description="Basic and acidic residues" evidence="1">
    <location>
        <begin position="35"/>
        <end position="54"/>
    </location>
</feature>
<evidence type="ECO:0000313" key="2">
    <source>
        <dbReference type="EMBL" id="EGC49259.1"/>
    </source>
</evidence>
<reference evidence="3" key="1">
    <citation type="submission" date="2008-07" db="EMBL/GenBank/DDBJ databases">
        <title>Annotation of Ajellomyces capsulatus strain H88.</title>
        <authorList>
            <person name="Champion M."/>
            <person name="Cuomo C."/>
            <person name="Ma L.-J."/>
            <person name="Henn M.R."/>
            <person name="Sil A."/>
            <person name="Goldman B."/>
            <person name="Young S.K."/>
            <person name="Kodira C.D."/>
            <person name="Zeng Q."/>
            <person name="Koehrsen M."/>
            <person name="Alvarado L."/>
            <person name="Berlin A."/>
            <person name="Borenstein D."/>
            <person name="Chen Z."/>
            <person name="Engels R."/>
            <person name="Freedman E."/>
            <person name="Gellesch M."/>
            <person name="Goldberg J."/>
            <person name="Griggs A."/>
            <person name="Gujja S."/>
            <person name="Heiman D."/>
            <person name="Hepburn T."/>
            <person name="Howarth C."/>
            <person name="Jen D."/>
            <person name="Larson L."/>
            <person name="Lewis B."/>
            <person name="Mehta T."/>
            <person name="Park D."/>
            <person name="Pearson M."/>
            <person name="Roberts A."/>
            <person name="Saif S."/>
            <person name="Shea T."/>
            <person name="Shenoy N."/>
            <person name="Sisk P."/>
            <person name="Stolte C."/>
            <person name="Sykes S."/>
            <person name="Walk T."/>
            <person name="White J."/>
            <person name="Yandava C."/>
            <person name="Klein B."/>
            <person name="McEwen J.G."/>
            <person name="Puccia R."/>
            <person name="Goldman G.H."/>
            <person name="Felipe M.S."/>
            <person name="Nino-Vega G."/>
            <person name="San-Blas G."/>
            <person name="Taylor J."/>
            <person name="Mendoza L."/>
            <person name="Galagan J."/>
            <person name="Nusbaum C."/>
            <person name="Birren B."/>
        </authorList>
    </citation>
    <scope>NUCLEOTIDE SEQUENCE [LARGE SCALE GENOMIC DNA]</scope>
    <source>
        <strain evidence="3">H88</strain>
    </source>
</reference>
<evidence type="ECO:0000256" key="1">
    <source>
        <dbReference type="SAM" id="MobiDB-lite"/>
    </source>
</evidence>
<name>F0UTN2_AJEC8</name>
<dbReference type="AlphaFoldDB" id="F0UTN2"/>
<dbReference type="OrthoDB" id="4181359at2759"/>
<dbReference type="Proteomes" id="UP000008142">
    <property type="component" value="Unassembled WGS sequence"/>
</dbReference>
<proteinExistence type="predicted"/>